<feature type="binding site" evidence="10">
    <location>
        <position position="203"/>
    </location>
    <ligand>
        <name>Zn(2+)</name>
        <dbReference type="ChEBI" id="CHEBI:29105"/>
    </ligand>
</feature>
<feature type="active site" description="Proton acceptor" evidence="10">
    <location>
        <position position="167"/>
    </location>
</feature>
<feature type="binding site" evidence="10">
    <location>
        <position position="341"/>
    </location>
    <ligand>
        <name>Zn(2+)</name>
        <dbReference type="ChEBI" id="CHEBI:29105"/>
    </ligand>
</feature>
<evidence type="ECO:0000256" key="6">
    <source>
        <dbReference type="ARBA" id="ARBA00023027"/>
    </source>
</evidence>
<evidence type="ECO:0000256" key="1">
    <source>
        <dbReference type="ARBA" id="ARBA00001947"/>
    </source>
</evidence>
<dbReference type="GO" id="GO:0017136">
    <property type="term" value="F:histone deacetylase activity, NAD-dependent"/>
    <property type="evidence" value="ECO:0007669"/>
    <property type="project" value="TreeGrafter"/>
</dbReference>
<evidence type="ECO:0000256" key="5">
    <source>
        <dbReference type="ARBA" id="ARBA00022833"/>
    </source>
</evidence>
<dbReference type="InterPro" id="IPR026590">
    <property type="entry name" value="Ssirtuin_cat_dom"/>
</dbReference>
<feature type="domain" description="Deacetylase sirtuin-type" evidence="11">
    <location>
        <begin position="13"/>
        <end position="491"/>
    </location>
</feature>
<evidence type="ECO:0000256" key="2">
    <source>
        <dbReference type="ARBA" id="ARBA00022553"/>
    </source>
</evidence>
<dbReference type="InterPro" id="IPR050134">
    <property type="entry name" value="NAD-dep_sirtuin_deacylases"/>
</dbReference>
<dbReference type="PANTHER" id="PTHR11085">
    <property type="entry name" value="NAD-DEPENDENT PROTEIN DEACYLASE SIRTUIN-5, MITOCHONDRIAL-RELATED"/>
    <property type="match status" value="1"/>
</dbReference>
<comment type="similarity">
    <text evidence="7">Belongs to the sirtuin family. Class IV subfamily.</text>
</comment>
<proteinExistence type="inferred from homology"/>
<keyword evidence="3" id="KW-0808">Transferase</keyword>
<evidence type="ECO:0000256" key="7">
    <source>
        <dbReference type="ARBA" id="ARBA00038170"/>
    </source>
</evidence>
<evidence type="ECO:0000313" key="12">
    <source>
        <dbReference type="Proteomes" id="UP000050791"/>
    </source>
</evidence>
<keyword evidence="6" id="KW-0520">NAD</keyword>
<keyword evidence="4 10" id="KW-0479">Metal-binding</keyword>
<reference evidence="13" key="1">
    <citation type="submission" date="2023-11" db="UniProtKB">
        <authorList>
            <consortium name="WormBaseParasite"/>
        </authorList>
    </citation>
    <scope>IDENTIFICATION</scope>
</reference>
<keyword evidence="2" id="KW-0597">Phosphoprotein</keyword>
<keyword evidence="5 10" id="KW-0862">Zinc</keyword>
<dbReference type="GO" id="GO:0070403">
    <property type="term" value="F:NAD+ binding"/>
    <property type="evidence" value="ECO:0007669"/>
    <property type="project" value="InterPro"/>
</dbReference>
<dbReference type="Pfam" id="PF02146">
    <property type="entry name" value="SIR2"/>
    <property type="match status" value="1"/>
</dbReference>
<evidence type="ECO:0000256" key="4">
    <source>
        <dbReference type="ARBA" id="ARBA00022723"/>
    </source>
</evidence>
<dbReference type="InterPro" id="IPR029035">
    <property type="entry name" value="DHS-like_NAD/FAD-binding_dom"/>
</dbReference>
<dbReference type="GO" id="GO:0005634">
    <property type="term" value="C:nucleus"/>
    <property type="evidence" value="ECO:0007669"/>
    <property type="project" value="TreeGrafter"/>
</dbReference>
<evidence type="ECO:0000256" key="8">
    <source>
        <dbReference type="ARBA" id="ARBA00041832"/>
    </source>
</evidence>
<organism evidence="12 13">
    <name type="scientific">Schistosoma mattheei</name>
    <dbReference type="NCBI Taxonomy" id="31246"/>
    <lineage>
        <taxon>Eukaryota</taxon>
        <taxon>Metazoa</taxon>
        <taxon>Spiralia</taxon>
        <taxon>Lophotrochozoa</taxon>
        <taxon>Platyhelminthes</taxon>
        <taxon>Trematoda</taxon>
        <taxon>Digenea</taxon>
        <taxon>Strigeidida</taxon>
        <taxon>Schistosomatoidea</taxon>
        <taxon>Schistosomatidae</taxon>
        <taxon>Schistosoma</taxon>
    </lineage>
</organism>
<dbReference type="AlphaFoldDB" id="A0AA85BXJ2"/>
<dbReference type="GO" id="GO:0046872">
    <property type="term" value="F:metal ion binding"/>
    <property type="evidence" value="ECO:0007669"/>
    <property type="project" value="UniProtKB-KW"/>
</dbReference>
<name>A0AA85BXJ2_9TREM</name>
<dbReference type="Gene3D" id="3.40.50.1220">
    <property type="entry name" value="TPP-binding domain"/>
    <property type="match status" value="2"/>
</dbReference>
<dbReference type="PROSITE" id="PS50305">
    <property type="entry name" value="SIRTUIN"/>
    <property type="match status" value="1"/>
</dbReference>
<comment type="cofactor">
    <cofactor evidence="1">
        <name>Zn(2+)</name>
        <dbReference type="ChEBI" id="CHEBI:29105"/>
    </cofactor>
</comment>
<dbReference type="Gene3D" id="2.20.28.200">
    <property type="match status" value="1"/>
</dbReference>
<dbReference type="Proteomes" id="UP000050791">
    <property type="component" value="Unassembled WGS sequence"/>
</dbReference>
<evidence type="ECO:0000256" key="3">
    <source>
        <dbReference type="ARBA" id="ARBA00022679"/>
    </source>
</evidence>
<feature type="binding site" evidence="10">
    <location>
        <position position="175"/>
    </location>
    <ligand>
        <name>Zn(2+)</name>
        <dbReference type="ChEBI" id="CHEBI:29105"/>
    </ligand>
</feature>
<evidence type="ECO:0000256" key="10">
    <source>
        <dbReference type="PROSITE-ProRule" id="PRU00236"/>
    </source>
</evidence>
<dbReference type="SUPFAM" id="SSF52467">
    <property type="entry name" value="DHS-like NAD/FAD-binding domain"/>
    <property type="match status" value="1"/>
</dbReference>
<sequence>MKLFEQKNVLKASQDWHRDAAILARLIKDNKGSIVIYTGAGISTSACIPDYRGTNGLWTVHSNRVTGVNSVLRTVGYNKNDQANYTEVLKLQDKIRQCESRIKTPKKSKNTNLKLRLPEATIAKPTFTHMAIKVLVDEGYVRHVVSQNVDGLHVRSGLDREKLSELHGNLFIEQCIACEHTVFRTFDVAETTSRSHHYTGRICPRCRTLHPVESTIASDILKKTAEHLAVSKYKKNISSENLMLSYRYAARKLAKSFEAVRLKAVEHLRNTQKSEMLTDSVLTKAPLLRDVVVHFFERQPEMGLTEIYRIRSAIEAVHGRKVLQDAINATSNDRKPLNHGCKRSHEESTKYLIGSPWFKRMRPAMKMECQDFCKTSEAVDLKPISPDSLDTPAKLIVVVGSSLTVLRNYSFLWPYGLGRCGQISSSSKRKKKPTCVDSVFKPTSIPDTPENCRLVIINLQPTCKDVVADLVLRVPCDELFRVIMSDHLEIDVPQYDHRHDPLYSIGLSLSPEEECTRTRLNIPFSSV</sequence>
<feature type="binding site" evidence="10">
    <location>
        <position position="178"/>
    </location>
    <ligand>
        <name>Zn(2+)</name>
        <dbReference type="ChEBI" id="CHEBI:29105"/>
    </ligand>
</feature>
<dbReference type="WBParaSite" id="SMTH1_83020.1">
    <property type="protein sequence ID" value="SMTH1_83020.1"/>
    <property type="gene ID" value="SMTH1_83020"/>
</dbReference>
<dbReference type="InterPro" id="IPR003000">
    <property type="entry name" value="Sirtuin"/>
</dbReference>
<evidence type="ECO:0000256" key="9">
    <source>
        <dbReference type="ARBA" id="ARBA00043038"/>
    </source>
</evidence>
<evidence type="ECO:0000313" key="13">
    <source>
        <dbReference type="WBParaSite" id="SMTH1_83020.1"/>
    </source>
</evidence>
<dbReference type="PANTHER" id="PTHR11085:SF1">
    <property type="entry name" value="NAD-DEPENDENT PROTEIN DEACETYLASE SIRTUIN-7"/>
    <property type="match status" value="1"/>
</dbReference>
<accession>A0AA85BXJ2</accession>
<evidence type="ECO:0000259" key="11">
    <source>
        <dbReference type="PROSITE" id="PS50305"/>
    </source>
</evidence>
<protein>
    <recommendedName>
        <fullName evidence="9">Regulatory protein SIR2 homolog 7</fullName>
    </recommendedName>
    <alternativeName>
        <fullName evidence="8">SIR2-like protein 7</fullName>
    </alternativeName>
</protein>